<dbReference type="Gene3D" id="3.40.50.720">
    <property type="entry name" value="NAD(P)-binding Rossmann-like Domain"/>
    <property type="match status" value="1"/>
</dbReference>
<dbReference type="Proteomes" id="UP000034772">
    <property type="component" value="Unassembled WGS sequence"/>
</dbReference>
<dbReference type="AlphaFoldDB" id="A0A0G1U099"/>
<reference evidence="3 4" key="1">
    <citation type="journal article" date="2015" name="Nature">
        <title>rRNA introns, odd ribosomes, and small enigmatic genomes across a large radiation of phyla.</title>
        <authorList>
            <person name="Brown C.T."/>
            <person name="Hug L.A."/>
            <person name="Thomas B.C."/>
            <person name="Sharon I."/>
            <person name="Castelle C.J."/>
            <person name="Singh A."/>
            <person name="Wilkins M.J."/>
            <person name="Williams K.H."/>
            <person name="Banfield J.F."/>
        </authorList>
    </citation>
    <scope>NUCLEOTIDE SEQUENCE [LARGE SCALE GENOMIC DNA]</scope>
</reference>
<gene>
    <name evidence="3" type="ORF">UY17_C0017G0006</name>
</gene>
<comment type="caution">
    <text evidence="3">The sequence shown here is derived from an EMBL/GenBank/DDBJ whole genome shotgun (WGS) entry which is preliminary data.</text>
</comment>
<dbReference type="SUPFAM" id="SSF51735">
    <property type="entry name" value="NAD(P)-binding Rossmann-fold domains"/>
    <property type="match status" value="1"/>
</dbReference>
<evidence type="ECO:0000259" key="2">
    <source>
        <dbReference type="Pfam" id="PF01370"/>
    </source>
</evidence>
<dbReference type="EMBL" id="LCOZ01000017">
    <property type="protein sequence ID" value="KKU87479.1"/>
    <property type="molecule type" value="Genomic_DNA"/>
</dbReference>
<accession>A0A0G1U099</accession>
<organism evidence="3 4">
    <name type="scientific">Candidatus Beckwithbacteria bacterium GW2011_GWC2_47_9</name>
    <dbReference type="NCBI Taxonomy" id="1618373"/>
    <lineage>
        <taxon>Bacteria</taxon>
        <taxon>Candidatus Beckwithiibacteriota</taxon>
    </lineage>
</organism>
<name>A0A0G1U099_9BACT</name>
<evidence type="ECO:0000256" key="1">
    <source>
        <dbReference type="ARBA" id="ARBA00007637"/>
    </source>
</evidence>
<dbReference type="Pfam" id="PF01370">
    <property type="entry name" value="Epimerase"/>
    <property type="match status" value="1"/>
</dbReference>
<proteinExistence type="inferred from homology"/>
<evidence type="ECO:0000313" key="4">
    <source>
        <dbReference type="Proteomes" id="UP000034772"/>
    </source>
</evidence>
<dbReference type="InterPro" id="IPR001509">
    <property type="entry name" value="Epimerase_deHydtase"/>
</dbReference>
<dbReference type="CDD" id="cd08946">
    <property type="entry name" value="SDR_e"/>
    <property type="match status" value="1"/>
</dbReference>
<dbReference type="InterPro" id="IPR036291">
    <property type="entry name" value="NAD(P)-bd_dom_sf"/>
</dbReference>
<dbReference type="PANTHER" id="PTHR43000">
    <property type="entry name" value="DTDP-D-GLUCOSE 4,6-DEHYDRATASE-RELATED"/>
    <property type="match status" value="1"/>
</dbReference>
<evidence type="ECO:0000313" key="3">
    <source>
        <dbReference type="EMBL" id="KKU87479.1"/>
    </source>
</evidence>
<protein>
    <submittedName>
        <fullName evidence="3">NAD dependent epimerase/dehydratase</fullName>
    </submittedName>
</protein>
<sequence>MLQFGMKTALITGSGGFVGRHLTKALEKKGVKVIKFSRLENKQLTRNEDFADLPKVDVVFHLAAVSGYKDCNDNTKLAYKVNVLGTVNVLEYCRRAKAKLIFPSTYVYDAPYEAYKKESDPTKPMTHYSYTKWLGEELCRFYSRIFKVNTLILRTANVYGAGQSDIYLIPIISAHLKARKTLNLTKPDIERSFIYIDDLVKAYIMLAQKPTPPGVIFNIAPDQATSISTLIKTVIKVTGKKFDVVYSGQDRPHEISLNRMDNAKIKQTINWQAKTSLEQGLQKLQRSQNL</sequence>
<comment type="similarity">
    <text evidence="1">Belongs to the NAD(P)-dependent epimerase/dehydratase family.</text>
</comment>
<feature type="domain" description="NAD-dependent epimerase/dehydratase" evidence="2">
    <location>
        <begin position="9"/>
        <end position="220"/>
    </location>
</feature>